<evidence type="ECO:0000256" key="1">
    <source>
        <dbReference type="ARBA" id="ARBA00004167"/>
    </source>
</evidence>
<evidence type="ECO:0000256" key="10">
    <source>
        <dbReference type="SAM" id="Phobius"/>
    </source>
</evidence>
<accession>G0MZV0</accession>
<proteinExistence type="predicted"/>
<dbReference type="InterPro" id="IPR002126">
    <property type="entry name" value="Cadherin-like_dom"/>
</dbReference>
<protein>
    <submittedName>
        <fullName evidence="13">CBN-CDH-10 protein</fullName>
    </submittedName>
</protein>
<keyword evidence="14" id="KW-1185">Reference proteome</keyword>
<dbReference type="GO" id="GO:0005509">
    <property type="term" value="F:calcium ion binding"/>
    <property type="evidence" value="ECO:0007669"/>
    <property type="project" value="UniProtKB-UniRule"/>
</dbReference>
<feature type="compositionally biased region" description="Low complexity" evidence="9">
    <location>
        <begin position="250"/>
        <end position="266"/>
    </location>
</feature>
<feature type="region of interest" description="Disordered" evidence="9">
    <location>
        <begin position="1405"/>
        <end position="1438"/>
    </location>
</feature>
<keyword evidence="3" id="KW-0677">Repeat</keyword>
<evidence type="ECO:0000256" key="11">
    <source>
        <dbReference type="SAM" id="SignalP"/>
    </source>
</evidence>
<dbReference type="PROSITE" id="PS00232">
    <property type="entry name" value="CADHERIN_1"/>
    <property type="match status" value="1"/>
</dbReference>
<evidence type="ECO:0000256" key="6">
    <source>
        <dbReference type="ARBA" id="ARBA00023136"/>
    </source>
</evidence>
<evidence type="ECO:0000256" key="9">
    <source>
        <dbReference type="SAM" id="MobiDB-lite"/>
    </source>
</evidence>
<dbReference type="InterPro" id="IPR050174">
    <property type="entry name" value="Protocadherin/Cadherin-CA"/>
</dbReference>
<evidence type="ECO:0000256" key="4">
    <source>
        <dbReference type="ARBA" id="ARBA00022837"/>
    </source>
</evidence>
<feature type="transmembrane region" description="Helical" evidence="10">
    <location>
        <begin position="2166"/>
        <end position="2189"/>
    </location>
</feature>
<feature type="compositionally biased region" description="Acidic residues" evidence="9">
    <location>
        <begin position="309"/>
        <end position="326"/>
    </location>
</feature>
<keyword evidence="6 10" id="KW-0472">Membrane</keyword>
<keyword evidence="4 8" id="KW-0106">Calcium</keyword>
<dbReference type="PANTHER" id="PTHR24028:SF146">
    <property type="entry name" value="CADHERIN 96CB, ISOFORM D-RELATED"/>
    <property type="match status" value="1"/>
</dbReference>
<feature type="domain" description="Cadherin" evidence="12">
    <location>
        <begin position="1035"/>
        <end position="1139"/>
    </location>
</feature>
<dbReference type="SUPFAM" id="SSF49313">
    <property type="entry name" value="Cadherin-like"/>
    <property type="match status" value="5"/>
</dbReference>
<evidence type="ECO:0000313" key="13">
    <source>
        <dbReference type="EMBL" id="EGT48568.1"/>
    </source>
</evidence>
<dbReference type="eggNOG" id="KOG3594">
    <property type="taxonomic scope" value="Eukaryota"/>
</dbReference>
<keyword evidence="5 10" id="KW-1133">Transmembrane helix</keyword>
<evidence type="ECO:0000256" key="8">
    <source>
        <dbReference type="PROSITE-ProRule" id="PRU00043"/>
    </source>
</evidence>
<evidence type="ECO:0000313" key="14">
    <source>
        <dbReference type="Proteomes" id="UP000008068"/>
    </source>
</evidence>
<feature type="compositionally biased region" description="Polar residues" evidence="9">
    <location>
        <begin position="279"/>
        <end position="289"/>
    </location>
</feature>
<feature type="region of interest" description="Disordered" evidence="9">
    <location>
        <begin position="215"/>
        <end position="331"/>
    </location>
</feature>
<dbReference type="STRING" id="135651.G0MZV0"/>
<comment type="subcellular location">
    <subcellularLocation>
        <location evidence="1">Membrane</location>
        <topology evidence="1">Single-pass membrane protein</topology>
    </subcellularLocation>
</comment>
<evidence type="ECO:0000256" key="5">
    <source>
        <dbReference type="ARBA" id="ARBA00022989"/>
    </source>
</evidence>
<sequence length="2244" mass="249546">MREVSLIFLLFSAVLAHEFHVHSLKHVQKRHDIPLEFIMNSQEHSDIRRSVHLEKSDENLERLSSDKFVVRRDEMPSSKDSSSEVVGDANSVPDKFDQASYDFMLPEGRAEKSTILAVVDFITRKHNVKPTFVVNFDENQWFDIGEIQKTRADNADVYKATVILRANANVEIAKTEGGLYKFVVEAQQGDVVLATTNISVDVISLAPTTKRVRVTVPSEPKMTESSTLPSELEAGENDEKESEVLTLGKTSSSETSETSAPTIETTSSDDDLTTPTPANPESLTTSSDDVLTIGGSDDDLTTPASAETTTEEEEEEVEISESEDASGEGSAKLMVTGPAIKSTEFSEFTEESSGEELLTSSTSTSSSENSSESTSAEAESPITGPITILPLQNSQNGELIPLEIHLNLRGAPEDTIKVPRGSRPGDLIRGVSLNFQEPTDGQKLHRMIELSIEPEGIVEIRPNSVFAGEQTAFFFKNLPKTTSDTLQKLEIVGKFENSTIRTPFQLSFPEDSEIEEGSEMISLRELEFGVMESAESGRTIGQVDGDLKIIGGNGNRRFSLVGNDLILSCGQFDTEKCLQNDPQKTFSLILMPKNGELLPVQVTITVQQQASLRTSDKVLRISDNRIISPFAVITERTRKNIKLDGDAAKFLGFVKAQDGLYQLIVVNSAASGRYSLQISLEDVEDSPSQYINVFVENSQSHAHFRKPKYSIEVDAKQVENGLKLTQVELEGVPIDEAKIMILDGNPGWVTVEEYGGKVNVGNFDGTTYNGKFPIRIGAVDKKTWTILTETVVEVDVKNGEEPMEDGDKIEEKMEVSRILEATFDREKSEVFDVQLGEKDFKLDVKSMYGIDEKGRKVPLDPTSITVTPTHLQLTPESLKTLRIVGLTLKNSDATSKVNVLIRLISSPEYLETQEKLAARPVYPSPWSHETPEIHVELKEELAPGQVVGVFPAVSRQNLTYISREIELSGPMKEAFDFDENTGELKIKQRIDYESLDENQKIFNLTLNSGDVGYKSEAILMMKVLDVDDNSPVVDVGDVEEISLPENLVPGTKITELNVTDPDGSSSYTVQLEGEGSENFRANITSNGTLSIFIADNANIDRELRDSLALLIKVSDVSGNFERILLPIRILDVNDNAPEFDEKIYEIEVMEDWPRGVVIHKIHATDSDDVGAASEVNYRIAKSEDVPDVISVNSTSGVVQISGDLWGLGRETPYKFELIAEDSGAPKLNSTSILSLRIRGKDDVITEESVEFLEPKFGGAEVTVKENLPLDTKILTVKADLRGIPTKSRGKLMYSVKDILNSEKEPAFAIDKDTGDLFVVKQIDFEMVKEYTVGGSGFNRKKMGKLEKFGRSILKKLGTRRSSSRRRREEATSTTSSDEELTITREQGIRGVHKFQVVPPEDLEMEVDRENQNPSGTDVRMGSPAASEEGSAGYATDDTALSSLGPLDIKRVSVDYSESQGYYSNAELSPIPRIEVTVPPADLSSTGTISPLSASGSKSLKRPADLKRVEEVSIPKIVGVTVPALDPPRITIESTPRTPLYAKKLNSQEYPRIDVRNRMKKHEPIYKSSQLLNTENLENNLKVPIERSATLSNLTSSEEEDPIDRFMKSHIYKTKMITTVFEAKDRGFEVNYLSKTIYNYFFQEISLDVKHEIDRWFESKNMMAVACELHWSVPREKRSRQLESKLKEKLLQALRENNKRLLYLRGMGHGKTPVKLAESNTVENISRDRDTDSVRGIYQRSYTRLLPYLHKETPEWHSQYWTLQDLQNNNSDDVTVKAEPQKFLFDSEPADLLITATNSEDETVSSSTLLKINVENLDDNEPKFLESALPLFQILKNTSKPTAIGRLTAQDADLNPIFYHLLPNCGSTEASKNFSIDSEFGEIIYNPKSALSSDPVELCFIATSQKDLDTSEVFFDGDKKNFKKVLVNFVEDEDQNKRMIETGIAGNQSISQVGEVLDRMEIPLMLNSGVGDFELKNLQFVPANYELGRDMISPEGAVELNKKTGEIVANGKILDTPQGVYTAQIDGQAGMTVKQIHHIRNDRKLRYILSMSRNEFGANLEKFKRQILEAIGKDDQKAGKQLEIHFDEPKSDRKNSTWTSVCFYLTRENAILDDKQTAALVSPANGHISKLHHIFKVQNVDTCSPRPSTSSSESTSQSSSDIPLNTLILIAVVGLLIILLVALLVFVCCVSRYQRYLKQKTERMRCNSSAGSYYKSPNLIPPPPPGYMHTPPLPPPPPPQAIAYY</sequence>
<feature type="domain" description="Cadherin" evidence="12">
    <location>
        <begin position="1140"/>
        <end position="1256"/>
    </location>
</feature>
<reference evidence="14" key="1">
    <citation type="submission" date="2011-07" db="EMBL/GenBank/DDBJ databases">
        <authorList>
            <consortium name="Caenorhabditis brenneri Sequencing and Analysis Consortium"/>
            <person name="Wilson R.K."/>
        </authorList>
    </citation>
    <scope>NUCLEOTIDE SEQUENCE [LARGE SCALE GENOMIC DNA]</scope>
    <source>
        <strain evidence="14">PB2801</strain>
    </source>
</reference>
<dbReference type="InParanoid" id="G0MZV0"/>
<gene>
    <name evidence="13" type="primary">Cbn-cdh-10</name>
    <name evidence="13" type="ORF">CAEBREN_09663</name>
</gene>
<feature type="domain" description="Cadherin" evidence="12">
    <location>
        <begin position="1260"/>
        <end position="1332"/>
    </location>
</feature>
<evidence type="ECO:0000256" key="2">
    <source>
        <dbReference type="ARBA" id="ARBA00022692"/>
    </source>
</evidence>
<evidence type="ECO:0000256" key="7">
    <source>
        <dbReference type="ARBA" id="ARBA00023180"/>
    </source>
</evidence>
<dbReference type="HOGENOM" id="CLU_001240_1_0_1"/>
<name>G0MZV0_CAEBE</name>
<keyword evidence="7" id="KW-0325">Glycoprotein</keyword>
<organism evidence="14">
    <name type="scientific">Caenorhabditis brenneri</name>
    <name type="common">Nematode worm</name>
    <dbReference type="NCBI Taxonomy" id="135651"/>
    <lineage>
        <taxon>Eukaryota</taxon>
        <taxon>Metazoa</taxon>
        <taxon>Ecdysozoa</taxon>
        <taxon>Nematoda</taxon>
        <taxon>Chromadorea</taxon>
        <taxon>Rhabditida</taxon>
        <taxon>Rhabditina</taxon>
        <taxon>Rhabditomorpha</taxon>
        <taxon>Rhabditoidea</taxon>
        <taxon>Rhabditidae</taxon>
        <taxon>Peloderinae</taxon>
        <taxon>Caenorhabditis</taxon>
    </lineage>
</organism>
<dbReference type="PANTHER" id="PTHR24028">
    <property type="entry name" value="CADHERIN-87A"/>
    <property type="match status" value="1"/>
</dbReference>
<dbReference type="FunCoup" id="G0MZV0">
    <property type="interactions" value="271"/>
</dbReference>
<evidence type="ECO:0000259" key="12">
    <source>
        <dbReference type="PROSITE" id="PS50268"/>
    </source>
</evidence>
<keyword evidence="11" id="KW-0732">Signal</keyword>
<dbReference type="InterPro" id="IPR015919">
    <property type="entry name" value="Cadherin-like_sf"/>
</dbReference>
<feature type="compositionally biased region" description="Low complexity" evidence="9">
    <location>
        <begin position="355"/>
        <end position="380"/>
    </location>
</feature>
<feature type="region of interest" description="Disordered" evidence="9">
    <location>
        <begin position="343"/>
        <end position="389"/>
    </location>
</feature>
<feature type="region of interest" description="Disordered" evidence="9">
    <location>
        <begin position="1357"/>
        <end position="1385"/>
    </location>
</feature>
<dbReference type="InterPro" id="IPR020894">
    <property type="entry name" value="Cadherin_CS"/>
</dbReference>
<dbReference type="SMART" id="SM00112">
    <property type="entry name" value="CA"/>
    <property type="match status" value="3"/>
</dbReference>
<dbReference type="CDD" id="cd11304">
    <property type="entry name" value="Cadherin_repeat"/>
    <property type="match status" value="5"/>
</dbReference>
<feature type="domain" description="Cadherin" evidence="12">
    <location>
        <begin position="1784"/>
        <end position="1823"/>
    </location>
</feature>
<dbReference type="EMBL" id="GL379823">
    <property type="protein sequence ID" value="EGT48568.1"/>
    <property type="molecule type" value="Genomic_DNA"/>
</dbReference>
<dbReference type="OrthoDB" id="6252479at2759"/>
<dbReference type="Gene3D" id="2.60.40.60">
    <property type="entry name" value="Cadherins"/>
    <property type="match status" value="5"/>
</dbReference>
<dbReference type="Proteomes" id="UP000008068">
    <property type="component" value="Unassembled WGS sequence"/>
</dbReference>
<feature type="domain" description="Cadherin" evidence="12">
    <location>
        <begin position="929"/>
        <end position="1033"/>
    </location>
</feature>
<evidence type="ECO:0000256" key="3">
    <source>
        <dbReference type="ARBA" id="ARBA00022737"/>
    </source>
</evidence>
<dbReference type="GO" id="GO:0007156">
    <property type="term" value="P:homophilic cell adhesion via plasma membrane adhesion molecules"/>
    <property type="evidence" value="ECO:0007669"/>
    <property type="project" value="InterPro"/>
</dbReference>
<dbReference type="PROSITE" id="PS50268">
    <property type="entry name" value="CADHERIN_2"/>
    <property type="match status" value="5"/>
</dbReference>
<dbReference type="GO" id="GO:0005886">
    <property type="term" value="C:plasma membrane"/>
    <property type="evidence" value="ECO:0007669"/>
    <property type="project" value="InterPro"/>
</dbReference>
<keyword evidence="2 10" id="KW-0812">Transmembrane</keyword>
<feature type="signal peptide" evidence="11">
    <location>
        <begin position="1"/>
        <end position="16"/>
    </location>
</feature>
<feature type="chain" id="PRO_5003404983" evidence="11">
    <location>
        <begin position="17"/>
        <end position="2244"/>
    </location>
</feature>
<dbReference type="PRINTS" id="PR00205">
    <property type="entry name" value="CADHERIN"/>
</dbReference>